<dbReference type="EMBL" id="WNKX01000012">
    <property type="protein sequence ID" value="MTW12172.1"/>
    <property type="molecule type" value="Genomic_DNA"/>
</dbReference>
<comment type="caution">
    <text evidence="2">The sequence shown here is derived from an EMBL/GenBank/DDBJ whole genome shotgun (WGS) entry which is preliminary data.</text>
</comment>
<feature type="transmembrane region" description="Helical" evidence="1">
    <location>
        <begin position="74"/>
        <end position="94"/>
    </location>
</feature>
<dbReference type="OrthoDB" id="8781692at2"/>
<accession>A0A6L6QID8</accession>
<keyword evidence="1" id="KW-0472">Membrane</keyword>
<dbReference type="AlphaFoldDB" id="A0A6L6QID8"/>
<dbReference type="RefSeq" id="WP_155455118.1">
    <property type="nucleotide sequence ID" value="NZ_WNKX01000012.1"/>
</dbReference>
<evidence type="ECO:0000313" key="2">
    <source>
        <dbReference type="EMBL" id="MTW12172.1"/>
    </source>
</evidence>
<evidence type="ECO:0000256" key="1">
    <source>
        <dbReference type="SAM" id="Phobius"/>
    </source>
</evidence>
<dbReference type="Proteomes" id="UP000472320">
    <property type="component" value="Unassembled WGS sequence"/>
</dbReference>
<evidence type="ECO:0008006" key="4">
    <source>
        <dbReference type="Google" id="ProtNLM"/>
    </source>
</evidence>
<name>A0A6L6QID8_9BURK</name>
<dbReference type="PROSITE" id="PS51257">
    <property type="entry name" value="PROKAR_LIPOPROTEIN"/>
    <property type="match status" value="1"/>
</dbReference>
<reference evidence="2 3" key="1">
    <citation type="submission" date="2019-11" db="EMBL/GenBank/DDBJ databases">
        <title>Type strains purchased from KCTC, JCM and DSMZ.</title>
        <authorList>
            <person name="Lu H."/>
        </authorList>
    </citation>
    <scope>NUCLEOTIDE SEQUENCE [LARGE SCALE GENOMIC DNA]</scope>
    <source>
        <strain evidence="2 3">JCM 31587</strain>
    </source>
</reference>
<feature type="transmembrane region" description="Helical" evidence="1">
    <location>
        <begin position="7"/>
        <end position="29"/>
    </location>
</feature>
<sequence length="103" mass="10725">MKSKISFAVLGALLGMIAVSCWIGGVIAWQQSSGWPRWLVVPLGVGAGPMYLLLDLSDVIEGKIDGMTALPQSLIGGGVGAVIGWMIAHIRSLLAPQPAAEKD</sequence>
<protein>
    <recommendedName>
        <fullName evidence="4">Lipoprotein</fullName>
    </recommendedName>
</protein>
<proteinExistence type="predicted"/>
<keyword evidence="3" id="KW-1185">Reference proteome</keyword>
<keyword evidence="1" id="KW-0812">Transmembrane</keyword>
<keyword evidence="1" id="KW-1133">Transmembrane helix</keyword>
<gene>
    <name evidence="2" type="ORF">GM658_16325</name>
</gene>
<organism evidence="2 3">
    <name type="scientific">Massilia eburnea</name>
    <dbReference type="NCBI Taxonomy" id="1776165"/>
    <lineage>
        <taxon>Bacteria</taxon>
        <taxon>Pseudomonadati</taxon>
        <taxon>Pseudomonadota</taxon>
        <taxon>Betaproteobacteria</taxon>
        <taxon>Burkholderiales</taxon>
        <taxon>Oxalobacteraceae</taxon>
        <taxon>Telluria group</taxon>
        <taxon>Massilia</taxon>
    </lineage>
</organism>
<evidence type="ECO:0000313" key="3">
    <source>
        <dbReference type="Proteomes" id="UP000472320"/>
    </source>
</evidence>